<evidence type="ECO:0000256" key="5">
    <source>
        <dbReference type="ARBA" id="ARBA00022989"/>
    </source>
</evidence>
<dbReference type="InterPro" id="IPR011014">
    <property type="entry name" value="MscS_channel_TM-2"/>
</dbReference>
<reference evidence="9 10" key="1">
    <citation type="submission" date="2019-12" db="EMBL/GenBank/DDBJ databases">
        <title>Neisseriaceae gen. nov. sp. Genome sequencing and assembly.</title>
        <authorList>
            <person name="Liu Z."/>
            <person name="Li A."/>
        </authorList>
    </citation>
    <scope>NUCLEOTIDE SEQUENCE [LARGE SCALE GENOMIC DNA]</scope>
    <source>
        <strain evidence="9 10">B2N2-7</strain>
    </source>
</reference>
<dbReference type="Gene3D" id="2.30.30.60">
    <property type="match status" value="1"/>
</dbReference>
<gene>
    <name evidence="9" type="ORF">GQF02_05400</name>
</gene>
<protein>
    <recommendedName>
        <fullName evidence="7">Small-conductance mechanosensitive channel</fullName>
    </recommendedName>
</protein>
<organism evidence="9 10">
    <name type="scientific">Craterilacuibacter sinensis</name>
    <dbReference type="NCBI Taxonomy" id="2686017"/>
    <lineage>
        <taxon>Bacteria</taxon>
        <taxon>Pseudomonadati</taxon>
        <taxon>Pseudomonadota</taxon>
        <taxon>Betaproteobacteria</taxon>
        <taxon>Neisseriales</taxon>
        <taxon>Neisseriaceae</taxon>
        <taxon>Craterilacuibacter</taxon>
    </lineage>
</organism>
<comment type="subcellular location">
    <subcellularLocation>
        <location evidence="7">Cell inner membrane</location>
        <topology evidence="7">Multi-pass membrane protein</topology>
    </subcellularLocation>
    <subcellularLocation>
        <location evidence="1">Cell membrane</location>
        <topology evidence="1">Multi-pass membrane protein</topology>
    </subcellularLocation>
</comment>
<evidence type="ECO:0000313" key="10">
    <source>
        <dbReference type="Proteomes" id="UP000467214"/>
    </source>
</evidence>
<feature type="transmembrane region" description="Helical" evidence="7">
    <location>
        <begin position="12"/>
        <end position="36"/>
    </location>
</feature>
<dbReference type="Pfam" id="PF05552">
    <property type="entry name" value="MS_channel_1st_1"/>
    <property type="match status" value="1"/>
</dbReference>
<accession>A0A845BI37</accession>
<dbReference type="SUPFAM" id="SSF82861">
    <property type="entry name" value="Mechanosensitive channel protein MscS (YggB), transmembrane region"/>
    <property type="match status" value="1"/>
</dbReference>
<evidence type="ECO:0000313" key="9">
    <source>
        <dbReference type="EMBL" id="MXR36407.1"/>
    </source>
</evidence>
<dbReference type="InterPro" id="IPR045275">
    <property type="entry name" value="MscS_archaea/bacteria_type"/>
</dbReference>
<dbReference type="InterPro" id="IPR011066">
    <property type="entry name" value="MscS_channel_C_sf"/>
</dbReference>
<dbReference type="Proteomes" id="UP000467214">
    <property type="component" value="Unassembled WGS sequence"/>
</dbReference>
<keyword evidence="7" id="KW-0407">Ion channel</keyword>
<comment type="caution">
    <text evidence="9">The sequence shown here is derived from an EMBL/GenBank/DDBJ whole genome shotgun (WGS) entry which is preliminary data.</text>
</comment>
<dbReference type="Pfam" id="PF00924">
    <property type="entry name" value="MS_channel_2nd"/>
    <property type="match status" value="1"/>
</dbReference>
<name>A0A845BI37_9NEIS</name>
<dbReference type="RefSeq" id="WP_160795455.1">
    <property type="nucleotide sequence ID" value="NZ_WSSB01000004.1"/>
</dbReference>
<evidence type="ECO:0000256" key="1">
    <source>
        <dbReference type="ARBA" id="ARBA00004651"/>
    </source>
</evidence>
<evidence type="ECO:0000256" key="3">
    <source>
        <dbReference type="ARBA" id="ARBA00022475"/>
    </source>
</evidence>
<dbReference type="GO" id="GO:0005886">
    <property type="term" value="C:plasma membrane"/>
    <property type="evidence" value="ECO:0007669"/>
    <property type="project" value="UniProtKB-SubCell"/>
</dbReference>
<evidence type="ECO:0000256" key="4">
    <source>
        <dbReference type="ARBA" id="ARBA00022692"/>
    </source>
</evidence>
<dbReference type="EMBL" id="WSSB01000004">
    <property type="protein sequence ID" value="MXR36407.1"/>
    <property type="molecule type" value="Genomic_DNA"/>
</dbReference>
<dbReference type="InterPro" id="IPR008910">
    <property type="entry name" value="MSC_TM_helix"/>
</dbReference>
<dbReference type="InterPro" id="IPR006685">
    <property type="entry name" value="MscS_channel_2nd"/>
</dbReference>
<keyword evidence="3" id="KW-1003">Cell membrane</keyword>
<evidence type="ECO:0000256" key="2">
    <source>
        <dbReference type="ARBA" id="ARBA00008017"/>
    </source>
</evidence>
<keyword evidence="7" id="KW-0406">Ion transport</keyword>
<keyword evidence="5 7" id="KW-1133">Transmembrane helix</keyword>
<keyword evidence="6 7" id="KW-0472">Membrane</keyword>
<dbReference type="Gene3D" id="3.30.70.100">
    <property type="match status" value="1"/>
</dbReference>
<dbReference type="AlphaFoldDB" id="A0A845BI37"/>
<feature type="transmembrane region" description="Helical" evidence="7">
    <location>
        <begin position="57"/>
        <end position="79"/>
    </location>
</feature>
<keyword evidence="7" id="KW-0813">Transport</keyword>
<comment type="function">
    <text evidence="7">Mechanosensitive channel that participates in the regulation of osmotic pressure changes within the cell, opening in response to stretch forces in the membrane lipid bilayer, without the need for other proteins. Contributes to normal resistance to hypoosmotic shock. Forms an ion channel of 1.0 nanosiemens conductance with a slight preference for anions.</text>
</comment>
<dbReference type="Gene3D" id="1.10.287.1260">
    <property type="match status" value="1"/>
</dbReference>
<proteinExistence type="inferred from homology"/>
<evidence type="ECO:0000256" key="6">
    <source>
        <dbReference type="ARBA" id="ARBA00023136"/>
    </source>
</evidence>
<dbReference type="InterPro" id="IPR010920">
    <property type="entry name" value="LSM_dom_sf"/>
</dbReference>
<feature type="domain" description="Mechanosensitive ion channel MscS" evidence="8">
    <location>
        <begin position="103"/>
        <end position="168"/>
    </location>
</feature>
<dbReference type="SUPFAM" id="SSF82689">
    <property type="entry name" value="Mechanosensitive channel protein MscS (YggB), C-terminal domain"/>
    <property type="match status" value="1"/>
</dbReference>
<keyword evidence="10" id="KW-1185">Reference proteome</keyword>
<comment type="subunit">
    <text evidence="7">Homoheptamer.</text>
</comment>
<dbReference type="PANTHER" id="PTHR30221:SF3">
    <property type="entry name" value="SMALL-CONDUCTANCE MECHANOSENSITIVE CHANNEL"/>
    <property type="match status" value="1"/>
</dbReference>
<dbReference type="InterPro" id="IPR023408">
    <property type="entry name" value="MscS_beta-dom_sf"/>
</dbReference>
<evidence type="ECO:0000256" key="7">
    <source>
        <dbReference type="RuleBase" id="RU369025"/>
    </source>
</evidence>
<dbReference type="GO" id="GO:0008381">
    <property type="term" value="F:mechanosensitive monoatomic ion channel activity"/>
    <property type="evidence" value="ECO:0007669"/>
    <property type="project" value="InterPro"/>
</dbReference>
<sequence length="267" mass="29274">MPQVNWSHWTDIAVSIGLNILAAIALWIIGRWLINLACRLVSDQLIRRNIDATLQRYVHSFLSVSLTVILIIGILGYFGMQTTTFAAVIAAGGIAIGMAWSGLLANFAAGIFLVVLRPFKVGDFICAGGVTGTVENIGLFATTFNTPDNVQTLVGNNKIFSDNIQNYSTNGYRRVDLCAQLANSADYALAQTLLREKIATIANVMTTPPPDIEILEFNERGPVLAVRPYCHTDHYWQVYFDSNRAIRDTLTAAGFPLPEQPVVVRQG</sequence>
<dbReference type="PANTHER" id="PTHR30221">
    <property type="entry name" value="SMALL-CONDUCTANCE MECHANOSENSITIVE CHANNEL"/>
    <property type="match status" value="1"/>
</dbReference>
<keyword evidence="4 7" id="KW-0812">Transmembrane</keyword>
<keyword evidence="7" id="KW-0997">Cell inner membrane</keyword>
<comment type="similarity">
    <text evidence="2 7">Belongs to the MscS (TC 1.A.23) family.</text>
</comment>
<feature type="transmembrane region" description="Helical" evidence="7">
    <location>
        <begin position="85"/>
        <end position="115"/>
    </location>
</feature>
<dbReference type="SUPFAM" id="SSF50182">
    <property type="entry name" value="Sm-like ribonucleoproteins"/>
    <property type="match status" value="1"/>
</dbReference>
<evidence type="ECO:0000259" key="8">
    <source>
        <dbReference type="Pfam" id="PF00924"/>
    </source>
</evidence>
<comment type="caution">
    <text evidence="7">Lacks conserved residue(s) required for the propagation of feature annotation.</text>
</comment>